<evidence type="ECO:0000256" key="2">
    <source>
        <dbReference type="ARBA" id="ARBA00022705"/>
    </source>
</evidence>
<dbReference type="AlphaFoldDB" id="A0A9W7XNG0"/>
<dbReference type="Pfam" id="PF09724">
    <property type="entry name" value="Dcc1"/>
    <property type="match status" value="1"/>
</dbReference>
<dbReference type="EMBL" id="JANBOH010000004">
    <property type="protein sequence ID" value="KAJ1648528.1"/>
    <property type="molecule type" value="Genomic_DNA"/>
</dbReference>
<comment type="similarity">
    <text evidence="1">Belongs to the DCC1 family.</text>
</comment>
<dbReference type="GO" id="GO:0034088">
    <property type="term" value="P:maintenance of mitotic sister chromatid cohesion"/>
    <property type="evidence" value="ECO:0007669"/>
    <property type="project" value="TreeGrafter"/>
</dbReference>
<comment type="caution">
    <text evidence="3">The sequence shown here is derived from an EMBL/GenBank/DDBJ whole genome shotgun (WGS) entry which is preliminary data.</text>
</comment>
<protein>
    <recommendedName>
        <fullName evidence="5">Sister chromatid cohesion protein DCC1</fullName>
    </recommendedName>
</protein>
<evidence type="ECO:0008006" key="5">
    <source>
        <dbReference type="Google" id="ProtNLM"/>
    </source>
</evidence>
<keyword evidence="4" id="KW-1185">Reference proteome</keyword>
<keyword evidence="2" id="KW-0235">DNA replication</keyword>
<gene>
    <name evidence="3" type="ORF">LPJ64_000226</name>
</gene>
<dbReference type="GO" id="GO:0006260">
    <property type="term" value="P:DNA replication"/>
    <property type="evidence" value="ECO:0007669"/>
    <property type="project" value="UniProtKB-KW"/>
</dbReference>
<dbReference type="GO" id="GO:0000775">
    <property type="term" value="C:chromosome, centromeric region"/>
    <property type="evidence" value="ECO:0007669"/>
    <property type="project" value="TreeGrafter"/>
</dbReference>
<evidence type="ECO:0000313" key="3">
    <source>
        <dbReference type="EMBL" id="KAJ1648528.1"/>
    </source>
</evidence>
<dbReference type="GO" id="GO:0000785">
    <property type="term" value="C:chromatin"/>
    <property type="evidence" value="ECO:0007669"/>
    <property type="project" value="TreeGrafter"/>
</dbReference>
<dbReference type="PANTHER" id="PTHR13395">
    <property type="entry name" value="SISTER CHROMATID COHESION PROTEIN DCC1-RELATED"/>
    <property type="match status" value="1"/>
</dbReference>
<evidence type="ECO:0000313" key="4">
    <source>
        <dbReference type="Proteomes" id="UP001145021"/>
    </source>
</evidence>
<dbReference type="Proteomes" id="UP001145021">
    <property type="component" value="Unassembled WGS sequence"/>
</dbReference>
<accession>A0A9W7XNG0</accession>
<dbReference type="InterPro" id="IPR019128">
    <property type="entry name" value="Dcc1"/>
</dbReference>
<organism evidence="3 4">
    <name type="scientific">Coemansia asiatica</name>
    <dbReference type="NCBI Taxonomy" id="1052880"/>
    <lineage>
        <taxon>Eukaryota</taxon>
        <taxon>Fungi</taxon>
        <taxon>Fungi incertae sedis</taxon>
        <taxon>Zoopagomycota</taxon>
        <taxon>Kickxellomycotina</taxon>
        <taxon>Kickxellomycetes</taxon>
        <taxon>Kickxellales</taxon>
        <taxon>Kickxellaceae</taxon>
        <taxon>Coemansia</taxon>
    </lineage>
</organism>
<dbReference type="GO" id="GO:0031390">
    <property type="term" value="C:Ctf18 RFC-like complex"/>
    <property type="evidence" value="ECO:0007669"/>
    <property type="project" value="InterPro"/>
</dbReference>
<reference evidence="3" key="1">
    <citation type="submission" date="2022-07" db="EMBL/GenBank/DDBJ databases">
        <title>Phylogenomic reconstructions and comparative analyses of Kickxellomycotina fungi.</title>
        <authorList>
            <person name="Reynolds N.K."/>
            <person name="Stajich J.E."/>
            <person name="Barry K."/>
            <person name="Grigoriev I.V."/>
            <person name="Crous P."/>
            <person name="Smith M.E."/>
        </authorList>
    </citation>
    <scope>NUCLEOTIDE SEQUENCE</scope>
    <source>
        <strain evidence="3">NBRC 105413</strain>
    </source>
</reference>
<name>A0A9W7XNG0_9FUNG</name>
<evidence type="ECO:0000256" key="1">
    <source>
        <dbReference type="ARBA" id="ARBA00007017"/>
    </source>
</evidence>
<dbReference type="PANTHER" id="PTHR13395:SF6">
    <property type="entry name" value="SISTER CHROMATID COHESION PROTEIN DCC1"/>
    <property type="match status" value="1"/>
</dbReference>
<proteinExistence type="inferred from homology"/>
<sequence>MASSSLPSDKSSTSSVLGLSASDGYPEECRLIELPPEIVAQLEAAAQTASAASSVLRVRGRDTDIATLVDLDDNTYHLHTAHTSNNLYLLSFEQQSVADTKAGIQMVQLRSKVNQTLELHRVQPQIRSRVLEVLQWDERGPFRGVEFDRQLVQDSGDSAISRVTDAVLAMHVQAGDRRLRRVLADIPAFREMSTGHWRSMDAGYCMDLLRLILATQIERDWSLDALDAKSVFDALRADAGGEYLLFEAVDAVLARFGRPINETTASTFYCIESRRVEKFLAEQIFAAENMRAWPVPEFLLALHETMPPQLRRRHVEDVEGWGSTQIPESLVRDLAYASTPIDSHQLYSIEGVPPQRTLLNPLFRSSLPQDPRERIGRLFEIRPRWSKKEIRPFLEDLVDVDPDLVEANDEKAVAAVSKAIDAWMIKFGRGVKGPSGDMVYTSRIN</sequence>